<comment type="function">
    <text evidence="1 8">Binds directly to 16S ribosomal RNA.</text>
</comment>
<organism evidence="9 10">
    <name type="scientific">Rosistilla ulvae</name>
    <dbReference type="NCBI Taxonomy" id="1930277"/>
    <lineage>
        <taxon>Bacteria</taxon>
        <taxon>Pseudomonadati</taxon>
        <taxon>Planctomycetota</taxon>
        <taxon>Planctomycetia</taxon>
        <taxon>Pirellulales</taxon>
        <taxon>Pirellulaceae</taxon>
        <taxon>Rosistilla</taxon>
    </lineage>
</organism>
<evidence type="ECO:0000313" key="9">
    <source>
        <dbReference type="EMBL" id="QDS87031.1"/>
    </source>
</evidence>
<comment type="similarity">
    <text evidence="2 8">Belongs to the bacterial ribosomal protein bS20 family.</text>
</comment>
<evidence type="ECO:0000256" key="7">
    <source>
        <dbReference type="ARBA" id="ARBA00035136"/>
    </source>
</evidence>
<dbReference type="NCBIfam" id="TIGR00029">
    <property type="entry name" value="S20"/>
    <property type="match status" value="1"/>
</dbReference>
<keyword evidence="4 8" id="KW-0694">RNA-binding</keyword>
<dbReference type="FunFam" id="1.20.58.110:FF:000001">
    <property type="entry name" value="30S ribosomal protein S20"/>
    <property type="match status" value="1"/>
</dbReference>
<dbReference type="PANTHER" id="PTHR33398:SF1">
    <property type="entry name" value="SMALL RIBOSOMAL SUBUNIT PROTEIN BS20C"/>
    <property type="match status" value="1"/>
</dbReference>
<dbReference type="GO" id="GO:0005829">
    <property type="term" value="C:cytosol"/>
    <property type="evidence" value="ECO:0007669"/>
    <property type="project" value="TreeGrafter"/>
</dbReference>
<keyword evidence="3 8" id="KW-0699">rRNA-binding</keyword>
<dbReference type="GO" id="GO:0070181">
    <property type="term" value="F:small ribosomal subunit rRNA binding"/>
    <property type="evidence" value="ECO:0007669"/>
    <property type="project" value="TreeGrafter"/>
</dbReference>
<gene>
    <name evidence="8 9" type="primary">rpsT</name>
    <name evidence="9" type="ORF">EC9_12070</name>
</gene>
<dbReference type="SUPFAM" id="SSF46992">
    <property type="entry name" value="Ribosomal protein S20"/>
    <property type="match status" value="1"/>
</dbReference>
<proteinExistence type="inferred from homology"/>
<dbReference type="InterPro" id="IPR002583">
    <property type="entry name" value="Ribosomal_bS20"/>
</dbReference>
<dbReference type="AlphaFoldDB" id="A0A517LWM9"/>
<keyword evidence="5 8" id="KW-0689">Ribosomal protein</keyword>
<evidence type="ECO:0000256" key="5">
    <source>
        <dbReference type="ARBA" id="ARBA00022980"/>
    </source>
</evidence>
<sequence>MPNSEGAKKRLRQSFVRRDRNKAIKTAMRNQIRKVRESVQAGDFSAAEEQFRLAAKRLDRAGAKNIIHRNAAARTKSRLQHLIKTAKLQTA</sequence>
<dbReference type="GO" id="GO:0006412">
    <property type="term" value="P:translation"/>
    <property type="evidence" value="ECO:0007669"/>
    <property type="project" value="UniProtKB-UniRule"/>
</dbReference>
<dbReference type="GO" id="GO:0015935">
    <property type="term" value="C:small ribosomal subunit"/>
    <property type="evidence" value="ECO:0007669"/>
    <property type="project" value="TreeGrafter"/>
</dbReference>
<dbReference type="Proteomes" id="UP000319557">
    <property type="component" value="Chromosome"/>
</dbReference>
<reference evidence="9 10" key="1">
    <citation type="submission" date="2019-02" db="EMBL/GenBank/DDBJ databases">
        <title>Deep-cultivation of Planctomycetes and their phenomic and genomic characterization uncovers novel biology.</title>
        <authorList>
            <person name="Wiegand S."/>
            <person name="Jogler M."/>
            <person name="Boedeker C."/>
            <person name="Pinto D."/>
            <person name="Vollmers J."/>
            <person name="Rivas-Marin E."/>
            <person name="Kohn T."/>
            <person name="Peeters S.H."/>
            <person name="Heuer A."/>
            <person name="Rast P."/>
            <person name="Oberbeckmann S."/>
            <person name="Bunk B."/>
            <person name="Jeske O."/>
            <person name="Meyerdierks A."/>
            <person name="Storesund J.E."/>
            <person name="Kallscheuer N."/>
            <person name="Luecker S."/>
            <person name="Lage O.M."/>
            <person name="Pohl T."/>
            <person name="Merkel B.J."/>
            <person name="Hornburger P."/>
            <person name="Mueller R.-W."/>
            <person name="Bruemmer F."/>
            <person name="Labrenz M."/>
            <person name="Spormann A.M."/>
            <person name="Op den Camp H."/>
            <person name="Overmann J."/>
            <person name="Amann R."/>
            <person name="Jetten M.S.M."/>
            <person name="Mascher T."/>
            <person name="Medema M.H."/>
            <person name="Devos D.P."/>
            <person name="Kaster A.-K."/>
            <person name="Ovreas L."/>
            <person name="Rohde M."/>
            <person name="Galperin M.Y."/>
            <person name="Jogler C."/>
        </authorList>
    </citation>
    <scope>NUCLEOTIDE SEQUENCE [LARGE SCALE GENOMIC DNA]</scope>
    <source>
        <strain evidence="9 10">EC9</strain>
    </source>
</reference>
<protein>
    <recommendedName>
        <fullName evidence="7 8">Small ribosomal subunit protein bS20</fullName>
    </recommendedName>
</protein>
<evidence type="ECO:0000256" key="6">
    <source>
        <dbReference type="ARBA" id="ARBA00023274"/>
    </source>
</evidence>
<dbReference type="PANTHER" id="PTHR33398">
    <property type="entry name" value="30S RIBOSOMAL PROTEIN S20"/>
    <property type="match status" value="1"/>
</dbReference>
<evidence type="ECO:0000256" key="3">
    <source>
        <dbReference type="ARBA" id="ARBA00022730"/>
    </source>
</evidence>
<dbReference type="EMBL" id="CP036261">
    <property type="protein sequence ID" value="QDS87031.1"/>
    <property type="molecule type" value="Genomic_DNA"/>
</dbReference>
<dbReference type="KEGG" id="ruv:EC9_12070"/>
<keyword evidence="10" id="KW-1185">Reference proteome</keyword>
<dbReference type="HAMAP" id="MF_00500">
    <property type="entry name" value="Ribosomal_bS20"/>
    <property type="match status" value="1"/>
</dbReference>
<dbReference type="Pfam" id="PF01649">
    <property type="entry name" value="Ribosomal_S20p"/>
    <property type="match status" value="1"/>
</dbReference>
<dbReference type="InterPro" id="IPR036510">
    <property type="entry name" value="Ribosomal_bS20_sf"/>
</dbReference>
<evidence type="ECO:0000256" key="4">
    <source>
        <dbReference type="ARBA" id="ARBA00022884"/>
    </source>
</evidence>
<dbReference type="Gene3D" id="1.20.58.110">
    <property type="entry name" value="Ribosomal protein S20"/>
    <property type="match status" value="1"/>
</dbReference>
<dbReference type="RefSeq" id="WP_145343147.1">
    <property type="nucleotide sequence ID" value="NZ_CP036261.1"/>
</dbReference>
<evidence type="ECO:0000256" key="8">
    <source>
        <dbReference type="HAMAP-Rule" id="MF_00500"/>
    </source>
</evidence>
<dbReference type="GO" id="GO:0003735">
    <property type="term" value="F:structural constituent of ribosome"/>
    <property type="evidence" value="ECO:0007669"/>
    <property type="project" value="InterPro"/>
</dbReference>
<dbReference type="OrthoDB" id="289707at2"/>
<keyword evidence="6 8" id="KW-0687">Ribonucleoprotein</keyword>
<evidence type="ECO:0000313" key="10">
    <source>
        <dbReference type="Proteomes" id="UP000319557"/>
    </source>
</evidence>
<accession>A0A517LWM9</accession>
<evidence type="ECO:0000256" key="1">
    <source>
        <dbReference type="ARBA" id="ARBA00003134"/>
    </source>
</evidence>
<name>A0A517LWM9_9BACT</name>
<evidence type="ECO:0000256" key="2">
    <source>
        <dbReference type="ARBA" id="ARBA00007634"/>
    </source>
</evidence>